<dbReference type="EMBL" id="HBJA01109451">
    <property type="protein sequence ID" value="CAE0826509.1"/>
    <property type="molecule type" value="Transcribed_RNA"/>
</dbReference>
<gene>
    <name evidence="6" type="ORF">EGYM00163_LOCUS37766</name>
</gene>
<name>A0A7S4LFQ9_9EUGL</name>
<dbReference type="AlphaFoldDB" id="A0A7S4LFQ9"/>
<feature type="signal peptide" evidence="4">
    <location>
        <begin position="1"/>
        <end position="28"/>
    </location>
</feature>
<feature type="chain" id="PRO_5031526917" description="Hemerythrin-like domain-containing protein" evidence="4">
    <location>
        <begin position="29"/>
        <end position="332"/>
    </location>
</feature>
<dbReference type="SUPFAM" id="SSF47188">
    <property type="entry name" value="Hemerythrin-like"/>
    <property type="match status" value="1"/>
</dbReference>
<evidence type="ECO:0000256" key="3">
    <source>
        <dbReference type="ARBA" id="ARBA00023004"/>
    </source>
</evidence>
<dbReference type="GO" id="GO:0046872">
    <property type="term" value="F:metal ion binding"/>
    <property type="evidence" value="ECO:0007669"/>
    <property type="project" value="UniProtKB-KW"/>
</dbReference>
<dbReference type="PANTHER" id="PTHR37164:SF1">
    <property type="entry name" value="BACTERIOHEMERYTHRIN"/>
    <property type="match status" value="1"/>
</dbReference>
<organism evidence="6">
    <name type="scientific">Eutreptiella gymnastica</name>
    <dbReference type="NCBI Taxonomy" id="73025"/>
    <lineage>
        <taxon>Eukaryota</taxon>
        <taxon>Discoba</taxon>
        <taxon>Euglenozoa</taxon>
        <taxon>Euglenida</taxon>
        <taxon>Spirocuta</taxon>
        <taxon>Euglenophyceae</taxon>
        <taxon>Eutreptiales</taxon>
        <taxon>Eutreptiaceae</taxon>
        <taxon>Eutreptiella</taxon>
    </lineage>
</organism>
<evidence type="ECO:0000256" key="4">
    <source>
        <dbReference type="SAM" id="SignalP"/>
    </source>
</evidence>
<evidence type="ECO:0000256" key="1">
    <source>
        <dbReference type="ARBA" id="ARBA00010587"/>
    </source>
</evidence>
<dbReference type="InterPro" id="IPR035938">
    <property type="entry name" value="Hemerythrin-like_sf"/>
</dbReference>
<evidence type="ECO:0000313" key="6">
    <source>
        <dbReference type="EMBL" id="CAE0826509.1"/>
    </source>
</evidence>
<protein>
    <recommendedName>
        <fullName evidence="5">Hemerythrin-like domain-containing protein</fullName>
    </recommendedName>
</protein>
<dbReference type="InterPro" id="IPR012312">
    <property type="entry name" value="Hemerythrin-like"/>
</dbReference>
<proteinExistence type="inferred from homology"/>
<keyword evidence="3" id="KW-0408">Iron</keyword>
<dbReference type="CDD" id="cd12107">
    <property type="entry name" value="Hemerythrin"/>
    <property type="match status" value="1"/>
</dbReference>
<keyword evidence="4" id="KW-0732">Signal</keyword>
<dbReference type="InterPro" id="IPR012827">
    <property type="entry name" value="Hemerythrin_metal-bd"/>
</dbReference>
<reference evidence="6" key="1">
    <citation type="submission" date="2021-01" db="EMBL/GenBank/DDBJ databases">
        <authorList>
            <person name="Corre E."/>
            <person name="Pelletier E."/>
            <person name="Niang G."/>
            <person name="Scheremetjew M."/>
            <person name="Finn R."/>
            <person name="Kale V."/>
            <person name="Holt S."/>
            <person name="Cochrane G."/>
            <person name="Meng A."/>
            <person name="Brown T."/>
            <person name="Cohen L."/>
        </authorList>
    </citation>
    <scope>NUCLEOTIDE SEQUENCE</scope>
    <source>
        <strain evidence="6">CCMP1594</strain>
    </source>
</reference>
<feature type="domain" description="Hemerythrin-like" evidence="5">
    <location>
        <begin position="217"/>
        <end position="322"/>
    </location>
</feature>
<evidence type="ECO:0000259" key="5">
    <source>
        <dbReference type="Pfam" id="PF01814"/>
    </source>
</evidence>
<dbReference type="PANTHER" id="PTHR37164">
    <property type="entry name" value="BACTERIOHEMERYTHRIN"/>
    <property type="match status" value="1"/>
</dbReference>
<sequence>MDQWAQQHGGWTFLCICVLGSREALGLAQEMGKQMKLEHCVNGFVDRQSGMPPYGQLGCSGFIMLDQDLRVVNACTSAYLQVRQLAFKHVEALMTAMDAGQPFPPVCPGEMVQLSGLAQAPQYNGQVGLCFALEGDRIAVALRSGKQLKVRHANAVKVADDGAPDTTASCSTGTCGPVGGGSCSTGSCSTGAQGGCGDSAGAPLQLLPGVRSVQVPSMDAEHEQCVAHLNALAQTRNVEALQELRDCLAAHFAHEEQMFEEFGFGGDGAFSASKSHAKEHARMLRRLQERLDAPPGGLLDEGFVRSVMTDFVEHAEQYDDKYSAHMVAAGAQ</sequence>
<dbReference type="Pfam" id="PF01814">
    <property type="entry name" value="Hemerythrin"/>
    <property type="match status" value="1"/>
</dbReference>
<dbReference type="Gene3D" id="1.20.120.50">
    <property type="entry name" value="Hemerythrin-like"/>
    <property type="match status" value="1"/>
</dbReference>
<comment type="similarity">
    <text evidence="1">Belongs to the hemerythrin family.</text>
</comment>
<evidence type="ECO:0000256" key="2">
    <source>
        <dbReference type="ARBA" id="ARBA00022723"/>
    </source>
</evidence>
<dbReference type="InterPro" id="IPR050669">
    <property type="entry name" value="Hemerythrin"/>
</dbReference>
<accession>A0A7S4LFQ9</accession>
<keyword evidence="2" id="KW-0479">Metal-binding</keyword>